<dbReference type="InterPro" id="IPR036420">
    <property type="entry name" value="BRCT_dom_sf"/>
</dbReference>
<name>A0A8H3IM69_9LECA</name>
<dbReference type="CDD" id="cd17731">
    <property type="entry name" value="BRCT_TopBP1_rpt2_like"/>
    <property type="match status" value="1"/>
</dbReference>
<dbReference type="PROSITE" id="PS51977">
    <property type="entry name" value="WGR"/>
    <property type="match status" value="1"/>
</dbReference>
<reference evidence="3" key="1">
    <citation type="submission" date="2021-03" db="EMBL/GenBank/DDBJ databases">
        <authorList>
            <person name="Tagirdzhanova G."/>
        </authorList>
    </citation>
    <scope>NUCLEOTIDE SEQUENCE</scope>
</reference>
<dbReference type="AlphaFoldDB" id="A0A8H3IM69"/>
<dbReference type="InterPro" id="IPR008893">
    <property type="entry name" value="WGR_domain"/>
</dbReference>
<feature type="domain" description="WGR" evidence="2">
    <location>
        <begin position="171"/>
        <end position="329"/>
    </location>
</feature>
<evidence type="ECO:0000259" key="1">
    <source>
        <dbReference type="PROSITE" id="PS50172"/>
    </source>
</evidence>
<evidence type="ECO:0008006" key="5">
    <source>
        <dbReference type="Google" id="ProtNLM"/>
    </source>
</evidence>
<organism evidence="3 4">
    <name type="scientific">Alectoria fallacina</name>
    <dbReference type="NCBI Taxonomy" id="1903189"/>
    <lineage>
        <taxon>Eukaryota</taxon>
        <taxon>Fungi</taxon>
        <taxon>Dikarya</taxon>
        <taxon>Ascomycota</taxon>
        <taxon>Pezizomycotina</taxon>
        <taxon>Lecanoromycetes</taxon>
        <taxon>OSLEUM clade</taxon>
        <taxon>Lecanoromycetidae</taxon>
        <taxon>Lecanorales</taxon>
        <taxon>Lecanorineae</taxon>
        <taxon>Parmeliaceae</taxon>
        <taxon>Alectoria</taxon>
    </lineage>
</organism>
<dbReference type="SUPFAM" id="SSF142921">
    <property type="entry name" value="WGR domain-like"/>
    <property type="match status" value="1"/>
</dbReference>
<dbReference type="Pfam" id="PF00533">
    <property type="entry name" value="BRCT"/>
    <property type="match status" value="1"/>
</dbReference>
<evidence type="ECO:0000313" key="3">
    <source>
        <dbReference type="EMBL" id="CAF9918774.1"/>
    </source>
</evidence>
<dbReference type="InterPro" id="IPR059215">
    <property type="entry name" value="BRCT2_TopBP1-like"/>
</dbReference>
<evidence type="ECO:0000259" key="2">
    <source>
        <dbReference type="PROSITE" id="PS51977"/>
    </source>
</evidence>
<dbReference type="Proteomes" id="UP000664203">
    <property type="component" value="Unassembled WGS sequence"/>
</dbReference>
<dbReference type="SUPFAM" id="SSF52113">
    <property type="entry name" value="BRCT domain"/>
    <property type="match status" value="1"/>
</dbReference>
<dbReference type="InterPro" id="IPR036930">
    <property type="entry name" value="WGR_dom_sf"/>
</dbReference>
<accession>A0A8H3IM69</accession>
<proteinExistence type="predicted"/>
<keyword evidence="4" id="KW-1185">Reference proteome</keyword>
<feature type="domain" description="BRCT" evidence="1">
    <location>
        <begin position="14"/>
        <end position="109"/>
    </location>
</feature>
<dbReference type="InterPro" id="IPR001357">
    <property type="entry name" value="BRCT_dom"/>
</dbReference>
<protein>
    <recommendedName>
        <fullName evidence="5">BRCT domain-containing protein</fullName>
    </recommendedName>
</protein>
<dbReference type="Gene3D" id="3.40.50.10190">
    <property type="entry name" value="BRCT domain"/>
    <property type="match status" value="1"/>
</dbReference>
<comment type="caution">
    <text evidence="3">The sequence shown here is derived from an EMBL/GenBank/DDBJ whole genome shotgun (WGS) entry which is preliminary data.</text>
</comment>
<sequence length="339" mass="39263">MHKKGRYKAGPSITNRQPLKGCTIAITGDFGERRSFEQMRHWTQVNGGTFAYDISPEVTHLVCSKERFKKNVMMVQKARRLRTVKIVSYDWFEDTLLENYPQKEFNYLMAPLIKCAAETKTKKKVVRQENIKKGSKSSDDVSCKDELLTFVLVERFEKGCKEFKEVMFSDGYHIYQDFTKFDYDLTLARTNLLVNKNDRIALKVCYHSSPASTAPHKRHLTPDPIVTTPIFPIVSLSPRARARIHCPRAQRLQLYESHATPKYYACYTKYSSPGQVPTSQMLAPIGSSWETAWDAFQKFFQLKTGKRWEERFVRMDMGSEAFTYTPPKVGQPRGMFLEV</sequence>
<dbReference type="PROSITE" id="PS50172">
    <property type="entry name" value="BRCT"/>
    <property type="match status" value="1"/>
</dbReference>
<evidence type="ECO:0000313" key="4">
    <source>
        <dbReference type="Proteomes" id="UP000664203"/>
    </source>
</evidence>
<gene>
    <name evidence="3" type="ORF">ALECFALPRED_000823</name>
</gene>
<dbReference type="EMBL" id="CAJPDR010000115">
    <property type="protein sequence ID" value="CAF9918774.1"/>
    <property type="molecule type" value="Genomic_DNA"/>
</dbReference>
<dbReference type="OrthoDB" id="342264at2759"/>